<evidence type="ECO:0000256" key="3">
    <source>
        <dbReference type="ARBA" id="ARBA00023015"/>
    </source>
</evidence>
<accession>A0A0D9V2H1</accession>
<feature type="region of interest" description="Disordered" evidence="7">
    <location>
        <begin position="222"/>
        <end position="253"/>
    </location>
</feature>
<dbReference type="eggNOG" id="ENOG502RXZT">
    <property type="taxonomic scope" value="Eukaryota"/>
</dbReference>
<dbReference type="Proteomes" id="UP000032180">
    <property type="component" value="Chromosome 1"/>
</dbReference>
<dbReference type="Pfam" id="PF04844">
    <property type="entry name" value="Ovate"/>
    <property type="match status" value="1"/>
</dbReference>
<feature type="compositionally biased region" description="Low complexity" evidence="7">
    <location>
        <begin position="223"/>
        <end position="235"/>
    </location>
</feature>
<feature type="region of interest" description="Disordered" evidence="7">
    <location>
        <begin position="152"/>
        <end position="177"/>
    </location>
</feature>
<evidence type="ECO:0000259" key="8">
    <source>
        <dbReference type="PROSITE" id="PS51754"/>
    </source>
</evidence>
<dbReference type="InterPro" id="IPR038933">
    <property type="entry name" value="Ovate"/>
</dbReference>
<reference evidence="9" key="3">
    <citation type="submission" date="2015-04" db="UniProtKB">
        <authorList>
            <consortium name="EnsemblPlants"/>
        </authorList>
    </citation>
    <scope>IDENTIFICATION</scope>
</reference>
<dbReference type="PANTHER" id="PTHR33057:SF72">
    <property type="entry name" value="TRANSCRIPTION REPRESSOR"/>
    <property type="match status" value="1"/>
</dbReference>
<feature type="domain" description="OVATE" evidence="8">
    <location>
        <begin position="255"/>
        <end position="319"/>
    </location>
</feature>
<organism evidence="9 10">
    <name type="scientific">Leersia perrieri</name>
    <dbReference type="NCBI Taxonomy" id="77586"/>
    <lineage>
        <taxon>Eukaryota</taxon>
        <taxon>Viridiplantae</taxon>
        <taxon>Streptophyta</taxon>
        <taxon>Embryophyta</taxon>
        <taxon>Tracheophyta</taxon>
        <taxon>Spermatophyta</taxon>
        <taxon>Magnoliopsida</taxon>
        <taxon>Liliopsida</taxon>
        <taxon>Poales</taxon>
        <taxon>Poaceae</taxon>
        <taxon>BOP clade</taxon>
        <taxon>Oryzoideae</taxon>
        <taxon>Oryzeae</taxon>
        <taxon>Oryzinae</taxon>
        <taxon>Leersia</taxon>
    </lineage>
</organism>
<dbReference type="PROSITE" id="PS51754">
    <property type="entry name" value="OVATE"/>
    <property type="match status" value="1"/>
</dbReference>
<dbReference type="InterPro" id="IPR006458">
    <property type="entry name" value="Ovate_C"/>
</dbReference>
<dbReference type="PANTHER" id="PTHR33057">
    <property type="entry name" value="TRANSCRIPTION REPRESSOR OFP7-RELATED"/>
    <property type="match status" value="1"/>
</dbReference>
<evidence type="ECO:0000256" key="6">
    <source>
        <dbReference type="RuleBase" id="RU367028"/>
    </source>
</evidence>
<dbReference type="GO" id="GO:0005634">
    <property type="term" value="C:nucleus"/>
    <property type="evidence" value="ECO:0007669"/>
    <property type="project" value="UniProtKB-SubCell"/>
</dbReference>
<keyword evidence="3 6" id="KW-0805">Transcription regulation</keyword>
<evidence type="ECO:0000313" key="10">
    <source>
        <dbReference type="Proteomes" id="UP000032180"/>
    </source>
</evidence>
<evidence type="ECO:0000256" key="4">
    <source>
        <dbReference type="ARBA" id="ARBA00023163"/>
    </source>
</evidence>
<evidence type="ECO:0000256" key="1">
    <source>
        <dbReference type="ARBA" id="ARBA00004123"/>
    </source>
</evidence>
<dbReference type="Gramene" id="LPERR01G18220.1">
    <property type="protein sequence ID" value="LPERR01G18220.1"/>
    <property type="gene ID" value="LPERR01G18220"/>
</dbReference>
<keyword evidence="5 6" id="KW-0539">Nucleus</keyword>
<comment type="subcellular location">
    <subcellularLocation>
        <location evidence="1 6">Nucleus</location>
    </subcellularLocation>
</comment>
<name>A0A0D9V2H1_9ORYZ</name>
<dbReference type="NCBIfam" id="TIGR01568">
    <property type="entry name" value="A_thal_3678"/>
    <property type="match status" value="1"/>
</dbReference>
<keyword evidence="4 6" id="KW-0804">Transcription</keyword>
<sequence length="343" mass="38240">MAQLSSIWPICLLGCSASRRSRSCSCSATFQLRIGIAEVHQRLRRTAICGLPVLHARIIGRPPAAADLMEDNINTDINMANSSQVPVPPNQTNASWLTFHPDMEEDNRKRARLRKSIQLFLSRKLKIPPIHIPSSTIPAKITSNRLLSTCRFPRTPSLHGGGDHNTTTDDDSNSRDHAATLSDVDRFLFDNFRSLYINDGDNGRRPSSSPGAFTPYVDTTQPAAAAETSSTMSESVAEDVRETSPGDENGSSTAIMLFSMDPYKDFRGSMQNIIEMHHGEEPLPLDWDFLEELLFYYLQLNDQSVHKYILKAFADLTAGAHVSCPARGKSQWTDKNVRSRKDY</sequence>
<dbReference type="AlphaFoldDB" id="A0A0D9V2H1"/>
<dbReference type="GO" id="GO:0045892">
    <property type="term" value="P:negative regulation of DNA-templated transcription"/>
    <property type="evidence" value="ECO:0007669"/>
    <property type="project" value="UniProtKB-UniRule"/>
</dbReference>
<comment type="function">
    <text evidence="6">Transcriptional repressor that regulates multiple aspects of plant growth and development.</text>
</comment>
<proteinExistence type="predicted"/>
<evidence type="ECO:0000256" key="7">
    <source>
        <dbReference type="SAM" id="MobiDB-lite"/>
    </source>
</evidence>
<reference evidence="9 10" key="1">
    <citation type="submission" date="2012-08" db="EMBL/GenBank/DDBJ databases">
        <title>Oryza genome evolution.</title>
        <authorList>
            <person name="Wing R.A."/>
        </authorList>
    </citation>
    <scope>NUCLEOTIDE SEQUENCE</scope>
</reference>
<protein>
    <recommendedName>
        <fullName evidence="6">Transcription repressor</fullName>
    </recommendedName>
    <alternativeName>
        <fullName evidence="6">Ovate family protein</fullName>
    </alternativeName>
</protein>
<evidence type="ECO:0000313" key="9">
    <source>
        <dbReference type="EnsemblPlants" id="LPERR01G18220.1"/>
    </source>
</evidence>
<dbReference type="EnsemblPlants" id="LPERR01G18220.1">
    <property type="protein sequence ID" value="LPERR01G18220.1"/>
    <property type="gene ID" value="LPERR01G18220"/>
</dbReference>
<keyword evidence="10" id="KW-1185">Reference proteome</keyword>
<dbReference type="HOGENOM" id="CLU_069722_0_0_1"/>
<evidence type="ECO:0000256" key="2">
    <source>
        <dbReference type="ARBA" id="ARBA00022491"/>
    </source>
</evidence>
<dbReference type="STRING" id="77586.A0A0D9V2H1"/>
<keyword evidence="2 6" id="KW-0678">Repressor</keyword>
<reference evidence="10" key="2">
    <citation type="submission" date="2013-12" db="EMBL/GenBank/DDBJ databases">
        <authorList>
            <person name="Yu Y."/>
            <person name="Lee S."/>
            <person name="de Baynast K."/>
            <person name="Wissotski M."/>
            <person name="Liu L."/>
            <person name="Talag J."/>
            <person name="Goicoechea J."/>
            <person name="Angelova A."/>
            <person name="Jetty R."/>
            <person name="Kudrna D."/>
            <person name="Golser W."/>
            <person name="Rivera L."/>
            <person name="Zhang J."/>
            <person name="Wing R."/>
        </authorList>
    </citation>
    <scope>NUCLEOTIDE SEQUENCE</scope>
</reference>
<evidence type="ECO:0000256" key="5">
    <source>
        <dbReference type="ARBA" id="ARBA00023242"/>
    </source>
</evidence>